<comment type="caution">
    <text evidence="12">The sequence shown here is derived from an EMBL/GenBank/DDBJ whole genome shotgun (WGS) entry which is preliminary data.</text>
</comment>
<dbReference type="SUPFAM" id="SSF52172">
    <property type="entry name" value="CheY-like"/>
    <property type="match status" value="1"/>
</dbReference>
<dbReference type="Gene3D" id="1.10.10.10">
    <property type="entry name" value="Winged helix-like DNA-binding domain superfamily/Winged helix DNA-binding domain"/>
    <property type="match status" value="1"/>
</dbReference>
<evidence type="ECO:0000256" key="6">
    <source>
        <dbReference type="ARBA" id="ARBA00023125"/>
    </source>
</evidence>
<dbReference type="InterPro" id="IPR024187">
    <property type="entry name" value="Sig_transdc_resp-reg_cit/mal"/>
</dbReference>
<feature type="domain" description="Response regulatory" evidence="11">
    <location>
        <begin position="4"/>
        <end position="115"/>
    </location>
</feature>
<dbReference type="PANTHER" id="PTHR45526">
    <property type="entry name" value="TRANSCRIPTIONAL REGULATORY PROTEIN DPIA"/>
    <property type="match status" value="1"/>
</dbReference>
<sequence length="218" mass="23422">MKLRVLVVDDDFRVAKLHADAIDTLADCEAIGQARSATDALRLARAQRPDLVLLDEYLPDAPGTTLIGRLGAPCIMITSANDPGTVRRAFGAGAVNYILKPFPIEVLADRVTAYARSWATLTGPRPVDQTQIDHAYAVLHSGDLSAAKGRSQETTALVRDILIAARGSVTAAQVADDAGISRGTAQRYLADLAKTGRVTLTLHYGSTGRPEHHYTWLH</sequence>
<dbReference type="PIRSF" id="PIRSF006171">
    <property type="entry name" value="RR_citrat_malat"/>
    <property type="match status" value="1"/>
</dbReference>
<gene>
    <name evidence="12" type="ORF">JOF29_006937</name>
</gene>
<evidence type="ECO:0000256" key="3">
    <source>
        <dbReference type="ARBA" id="ARBA00022553"/>
    </source>
</evidence>
<keyword evidence="4 9" id="KW-0902">Two-component regulatory system</keyword>
<evidence type="ECO:0000256" key="4">
    <source>
        <dbReference type="ARBA" id="ARBA00023012"/>
    </source>
</evidence>
<evidence type="ECO:0000313" key="12">
    <source>
        <dbReference type="EMBL" id="MBP2355827.1"/>
    </source>
</evidence>
<dbReference type="InterPro" id="IPR001789">
    <property type="entry name" value="Sig_transdc_resp-reg_receiver"/>
</dbReference>
<evidence type="ECO:0000256" key="1">
    <source>
        <dbReference type="ARBA" id="ARBA00004496"/>
    </source>
</evidence>
<dbReference type="Pfam" id="PF09339">
    <property type="entry name" value="HTH_IclR"/>
    <property type="match status" value="1"/>
</dbReference>
<keyword evidence="3 10" id="KW-0597">Phosphoprotein</keyword>
<keyword evidence="13" id="KW-1185">Reference proteome</keyword>
<evidence type="ECO:0000256" key="7">
    <source>
        <dbReference type="ARBA" id="ARBA00023159"/>
    </source>
</evidence>
<reference evidence="12 13" key="1">
    <citation type="submission" date="2021-03" db="EMBL/GenBank/DDBJ databases">
        <title>Sequencing the genomes of 1000 actinobacteria strains.</title>
        <authorList>
            <person name="Klenk H.-P."/>
        </authorList>
    </citation>
    <scope>NUCLEOTIDE SEQUENCE [LARGE SCALE GENOMIC DNA]</scope>
    <source>
        <strain evidence="12 13">DSM 18824</strain>
    </source>
</reference>
<dbReference type="SMART" id="SM00448">
    <property type="entry name" value="REC"/>
    <property type="match status" value="1"/>
</dbReference>
<dbReference type="InterPro" id="IPR051271">
    <property type="entry name" value="2C-system_Tx_regulators"/>
</dbReference>
<feature type="modified residue" description="4-aspartylphosphate" evidence="10">
    <location>
        <position position="55"/>
    </location>
</feature>
<name>A0ABS4UVZ4_9ACTN</name>
<dbReference type="PANTHER" id="PTHR45526:SF1">
    <property type="entry name" value="TRANSCRIPTIONAL REGULATORY PROTEIN DCUR-RELATED"/>
    <property type="match status" value="1"/>
</dbReference>
<dbReference type="Gene3D" id="3.40.50.2300">
    <property type="match status" value="1"/>
</dbReference>
<dbReference type="PROSITE" id="PS50110">
    <property type="entry name" value="RESPONSE_REGULATORY"/>
    <property type="match status" value="1"/>
</dbReference>
<dbReference type="InterPro" id="IPR036388">
    <property type="entry name" value="WH-like_DNA-bd_sf"/>
</dbReference>
<dbReference type="RefSeq" id="WP_209698438.1">
    <property type="nucleotide sequence ID" value="NZ_BAAAVU010000005.1"/>
</dbReference>
<organism evidence="12 13">
    <name type="scientific">Kribbella aluminosa</name>
    <dbReference type="NCBI Taxonomy" id="416017"/>
    <lineage>
        <taxon>Bacteria</taxon>
        <taxon>Bacillati</taxon>
        <taxon>Actinomycetota</taxon>
        <taxon>Actinomycetes</taxon>
        <taxon>Propionibacteriales</taxon>
        <taxon>Kribbellaceae</taxon>
        <taxon>Kribbella</taxon>
    </lineage>
</organism>
<keyword evidence="6 9" id="KW-0238">DNA-binding</keyword>
<keyword evidence="7 9" id="KW-0010">Activator</keyword>
<dbReference type="InterPro" id="IPR005471">
    <property type="entry name" value="Tscrpt_reg_IclR_N"/>
</dbReference>
<evidence type="ECO:0000256" key="8">
    <source>
        <dbReference type="ARBA" id="ARBA00023163"/>
    </source>
</evidence>
<evidence type="ECO:0000313" key="13">
    <source>
        <dbReference type="Proteomes" id="UP000755585"/>
    </source>
</evidence>
<protein>
    <recommendedName>
        <fullName evidence="9">Transcriptional regulatory protein</fullName>
    </recommendedName>
</protein>
<evidence type="ECO:0000256" key="2">
    <source>
        <dbReference type="ARBA" id="ARBA00022490"/>
    </source>
</evidence>
<keyword evidence="2 9" id="KW-0963">Cytoplasm</keyword>
<dbReference type="Pfam" id="PF00072">
    <property type="entry name" value="Response_reg"/>
    <property type="match status" value="1"/>
</dbReference>
<proteinExistence type="predicted"/>
<dbReference type="EMBL" id="JAGINT010000002">
    <property type="protein sequence ID" value="MBP2355827.1"/>
    <property type="molecule type" value="Genomic_DNA"/>
</dbReference>
<dbReference type="Proteomes" id="UP000755585">
    <property type="component" value="Unassembled WGS sequence"/>
</dbReference>
<evidence type="ECO:0000256" key="10">
    <source>
        <dbReference type="PROSITE-ProRule" id="PRU00169"/>
    </source>
</evidence>
<keyword evidence="8 9" id="KW-0804">Transcription</keyword>
<evidence type="ECO:0000259" key="11">
    <source>
        <dbReference type="PROSITE" id="PS50110"/>
    </source>
</evidence>
<keyword evidence="5 9" id="KW-0805">Transcription regulation</keyword>
<comment type="subcellular location">
    <subcellularLocation>
        <location evidence="1 9">Cytoplasm</location>
    </subcellularLocation>
</comment>
<evidence type="ECO:0000256" key="9">
    <source>
        <dbReference type="PIRNR" id="PIRNR006171"/>
    </source>
</evidence>
<accession>A0ABS4UVZ4</accession>
<dbReference type="InterPro" id="IPR011006">
    <property type="entry name" value="CheY-like_superfamily"/>
</dbReference>
<evidence type="ECO:0000256" key="5">
    <source>
        <dbReference type="ARBA" id="ARBA00023015"/>
    </source>
</evidence>